<feature type="compositionally biased region" description="Basic residues" evidence="1">
    <location>
        <begin position="1"/>
        <end position="14"/>
    </location>
</feature>
<accession>A0A2I2KWD1</accession>
<feature type="compositionally biased region" description="Gly residues" evidence="1">
    <location>
        <begin position="50"/>
        <end position="59"/>
    </location>
</feature>
<feature type="compositionally biased region" description="Polar residues" evidence="1">
    <location>
        <begin position="72"/>
        <end position="82"/>
    </location>
</feature>
<organism evidence="2 3">
    <name type="scientific">Frankia canadensis</name>
    <dbReference type="NCBI Taxonomy" id="1836972"/>
    <lineage>
        <taxon>Bacteria</taxon>
        <taxon>Bacillati</taxon>
        <taxon>Actinomycetota</taxon>
        <taxon>Actinomycetes</taxon>
        <taxon>Frankiales</taxon>
        <taxon>Frankiaceae</taxon>
        <taxon>Frankia</taxon>
    </lineage>
</organism>
<evidence type="ECO:0000256" key="1">
    <source>
        <dbReference type="SAM" id="MobiDB-lite"/>
    </source>
</evidence>
<feature type="region of interest" description="Disordered" evidence="1">
    <location>
        <begin position="1"/>
        <end position="82"/>
    </location>
</feature>
<protein>
    <submittedName>
        <fullName evidence="2">Uncharacterized protein</fullName>
    </submittedName>
</protein>
<dbReference type="EMBL" id="FZMO01000332">
    <property type="protein sequence ID" value="SNQ49969.1"/>
    <property type="molecule type" value="Genomic_DNA"/>
</dbReference>
<gene>
    <name evidence="2" type="ORF">FRACA_3980002</name>
</gene>
<sequence length="82" mass="8882">MRTSRPAHRYRRHISPADVARTVGSDRPWPHPNRRPAGQAPPHHPPPHGYGTGRHGAGEGCTSDGAEGAGSCWQSQSSPSRW</sequence>
<dbReference type="AlphaFoldDB" id="A0A2I2KWD1"/>
<proteinExistence type="predicted"/>
<keyword evidence="3" id="KW-1185">Reference proteome</keyword>
<name>A0A2I2KWD1_9ACTN</name>
<evidence type="ECO:0000313" key="3">
    <source>
        <dbReference type="Proteomes" id="UP000234331"/>
    </source>
</evidence>
<dbReference type="Proteomes" id="UP000234331">
    <property type="component" value="Unassembled WGS sequence"/>
</dbReference>
<evidence type="ECO:0000313" key="2">
    <source>
        <dbReference type="EMBL" id="SNQ49969.1"/>
    </source>
</evidence>
<reference evidence="2 3" key="1">
    <citation type="submission" date="2017-06" db="EMBL/GenBank/DDBJ databases">
        <authorList>
            <person name="Kim H.J."/>
            <person name="Triplett B.A."/>
        </authorList>
    </citation>
    <scope>NUCLEOTIDE SEQUENCE [LARGE SCALE GENOMIC DNA]</scope>
    <source>
        <strain evidence="2">FRACA_ARgP5</strain>
    </source>
</reference>